<dbReference type="AlphaFoldDB" id="T0KX64"/>
<proteinExistence type="predicted"/>
<gene>
    <name evidence="1" type="ORF">NAPIS_ORF02465</name>
</gene>
<protein>
    <submittedName>
        <fullName evidence="1">Uncharacterized protein</fullName>
    </submittedName>
</protein>
<reference evidence="1 2" key="1">
    <citation type="journal article" date="2013" name="BMC Genomics">
        <title>Genome sequencing and comparative genomics of honey bee microsporidia, Nosema apis reveal novel insights into host-parasite interactions.</title>
        <authorList>
            <person name="Chen Yp."/>
            <person name="Pettis J.S."/>
            <person name="Zhao Y."/>
            <person name="Liu X."/>
            <person name="Tallon L.J."/>
            <person name="Sadzewicz L.D."/>
            <person name="Li R."/>
            <person name="Zheng H."/>
            <person name="Huang S."/>
            <person name="Zhang X."/>
            <person name="Hamilton M.C."/>
            <person name="Pernal S.F."/>
            <person name="Melathopoulos A.P."/>
            <person name="Yan X."/>
            <person name="Evans J.D."/>
        </authorList>
    </citation>
    <scope>NUCLEOTIDE SEQUENCE [LARGE SCALE GENOMIC DNA]</scope>
    <source>
        <strain evidence="1 2">BRL 01</strain>
    </source>
</reference>
<keyword evidence="2" id="KW-1185">Reference proteome</keyword>
<sequence length="181" mass="21648">MIKIFSTDTTTTYLTQDKNLLINRRINSGVLNKNLLLLKDINKMEYTLTILKIHSDVVIQAFEEYIPILIYNGEWMEFLESFVDNLIIILKSCDFFQEIIEFIDPEAIWINYNMDIKICWLTIVLKYSKFFDNSVHKINLDSVENLIKLIKANRKRLEKRTNEIIFTQEQIINEIHYMMKN</sequence>
<evidence type="ECO:0000313" key="1">
    <source>
        <dbReference type="EMBL" id="EQB59942.1"/>
    </source>
</evidence>
<dbReference type="VEuPathDB" id="MicrosporidiaDB:NAPIS_ORF02465"/>
<name>T0KX64_9MICR</name>
<evidence type="ECO:0000313" key="2">
    <source>
        <dbReference type="Proteomes" id="UP000053780"/>
    </source>
</evidence>
<dbReference type="Proteomes" id="UP000053780">
    <property type="component" value="Unassembled WGS sequence"/>
</dbReference>
<accession>T0KX64</accession>
<dbReference type="EMBL" id="KE647346">
    <property type="protein sequence ID" value="EQB59942.1"/>
    <property type="molecule type" value="Genomic_DNA"/>
</dbReference>
<dbReference type="HOGENOM" id="CLU_1489407_0_0_1"/>
<organism evidence="1 2">
    <name type="scientific">Vairimorpha apis BRL 01</name>
    <dbReference type="NCBI Taxonomy" id="1037528"/>
    <lineage>
        <taxon>Eukaryota</taxon>
        <taxon>Fungi</taxon>
        <taxon>Fungi incertae sedis</taxon>
        <taxon>Microsporidia</taxon>
        <taxon>Nosematidae</taxon>
        <taxon>Vairimorpha</taxon>
    </lineage>
</organism>